<feature type="coiled-coil region" evidence="1">
    <location>
        <begin position="56"/>
        <end position="104"/>
    </location>
</feature>
<feature type="region of interest" description="Disordered" evidence="2">
    <location>
        <begin position="540"/>
        <end position="592"/>
    </location>
</feature>
<feature type="compositionally biased region" description="Basic and acidic residues" evidence="2">
    <location>
        <begin position="581"/>
        <end position="592"/>
    </location>
</feature>
<evidence type="ECO:0000256" key="2">
    <source>
        <dbReference type="SAM" id="MobiDB-lite"/>
    </source>
</evidence>
<feature type="compositionally biased region" description="Basic and acidic residues" evidence="2">
    <location>
        <begin position="546"/>
        <end position="556"/>
    </location>
</feature>
<evidence type="ECO:0000256" key="1">
    <source>
        <dbReference type="SAM" id="Coils"/>
    </source>
</evidence>
<gene>
    <name evidence="4" type="ORF">EMCG_09695</name>
</gene>
<evidence type="ECO:0000256" key="3">
    <source>
        <dbReference type="SAM" id="Phobius"/>
    </source>
</evidence>
<feature type="compositionally biased region" description="Polar residues" evidence="2">
    <location>
        <begin position="419"/>
        <end position="448"/>
    </location>
</feature>
<dbReference type="Proteomes" id="UP000034164">
    <property type="component" value="Unassembled WGS sequence"/>
</dbReference>
<feature type="region of interest" description="Disordered" evidence="2">
    <location>
        <begin position="415"/>
        <end position="448"/>
    </location>
</feature>
<proteinExistence type="predicted"/>
<dbReference type="AlphaFoldDB" id="A0A0G2J9N9"/>
<feature type="region of interest" description="Disordered" evidence="2">
    <location>
        <begin position="479"/>
        <end position="506"/>
    </location>
</feature>
<keyword evidence="1" id="KW-0175">Coiled coil</keyword>
<sequence length="608" mass="68903">MNSEEATSEKSAGGQKGQKRKAKLEEETRTSSRGLKRACKEEQPSEPAKTPRAGSKLALENDLQNARNIIGTLQNKCYRLDQEILSLKKQHKEFEKEVLGLREARGVERMDDGEIRTLFDNLMRRYRAWAQEYSPQGAVDLSAFEDHKLPTDEEENNMMHAILSGVYSSLEVLRYGKYIFLNTLLIHFACWFVIDNPLFFLQREFSDRRFGYPQEFLSELSQALPEHRKDEWIGCTLRMLLPNRQDHCHTNFVANNRIIGQITNFYERLARRFLAIAAPLLKPLSVGVTGDRFQSLVTIIATTGELVLRLRQQNYNVKSLSHDSSTFRNNCFSRESQIMEPHSAMRLRPDDSSLDGSEIDFVIQPAILAYWFDEDSREKREKFWTKAVVWANGLEQINARRADNGHRVGVMGVKGEPGFTQQDGSNSARELPTPTENPHSVNDTLPSLSSHTMVSLSGMVGLQVPSAAVALYSNESCEMPVNDPEGLDTQGSSVETHPDPSRLDQTSHPKAIKEEAVDHPVGMKDRILSNGSEIRPICNNAEDWTESSRSDSKPNDNELGYTSQERIESDDELAVGIPFREANKSKKEKSQFAKEVGYMRDTTCQNLH</sequence>
<evidence type="ECO:0000313" key="4">
    <source>
        <dbReference type="EMBL" id="KKZ64311.1"/>
    </source>
</evidence>
<name>A0A0G2J9N9_9EURO</name>
<accession>A0A0G2J9N9</accession>
<dbReference type="EMBL" id="LCZI01000809">
    <property type="protein sequence ID" value="KKZ64311.1"/>
    <property type="molecule type" value="Genomic_DNA"/>
</dbReference>
<keyword evidence="3" id="KW-0472">Membrane</keyword>
<feature type="transmembrane region" description="Helical" evidence="3">
    <location>
        <begin position="178"/>
        <end position="194"/>
    </location>
</feature>
<keyword evidence="3" id="KW-0812">Transmembrane</keyword>
<comment type="caution">
    <text evidence="4">The sequence shown here is derived from an EMBL/GenBank/DDBJ whole genome shotgun (WGS) entry which is preliminary data.</text>
</comment>
<reference evidence="5" key="1">
    <citation type="journal article" date="2015" name="PLoS Genet.">
        <title>The dynamic genome and transcriptome of the human fungal pathogen Blastomyces and close relative Emmonsia.</title>
        <authorList>
            <person name="Munoz J.F."/>
            <person name="Gauthier G.M."/>
            <person name="Desjardins C.A."/>
            <person name="Gallo J.E."/>
            <person name="Holder J."/>
            <person name="Sullivan T.D."/>
            <person name="Marty A.J."/>
            <person name="Carmen J.C."/>
            <person name="Chen Z."/>
            <person name="Ding L."/>
            <person name="Gujja S."/>
            <person name="Magrini V."/>
            <person name="Misas E."/>
            <person name="Mitreva M."/>
            <person name="Priest M."/>
            <person name="Saif S."/>
            <person name="Whiston E.A."/>
            <person name="Young S."/>
            <person name="Zeng Q."/>
            <person name="Goldman W.E."/>
            <person name="Mardis E.R."/>
            <person name="Taylor J.W."/>
            <person name="McEwen J.G."/>
            <person name="Clay O.K."/>
            <person name="Klein B.S."/>
            <person name="Cuomo C.A."/>
        </authorList>
    </citation>
    <scope>NUCLEOTIDE SEQUENCE [LARGE SCALE GENOMIC DNA]</scope>
    <source>
        <strain evidence="5">UAMH 3008</strain>
    </source>
</reference>
<feature type="region of interest" description="Disordered" evidence="2">
    <location>
        <begin position="1"/>
        <end position="56"/>
    </location>
</feature>
<protein>
    <submittedName>
        <fullName evidence="4">Uncharacterized protein</fullName>
    </submittedName>
</protein>
<organism evidence="4 5">
    <name type="scientific">[Emmonsia] crescens</name>
    <dbReference type="NCBI Taxonomy" id="73230"/>
    <lineage>
        <taxon>Eukaryota</taxon>
        <taxon>Fungi</taxon>
        <taxon>Dikarya</taxon>
        <taxon>Ascomycota</taxon>
        <taxon>Pezizomycotina</taxon>
        <taxon>Eurotiomycetes</taxon>
        <taxon>Eurotiomycetidae</taxon>
        <taxon>Onygenales</taxon>
        <taxon>Ajellomycetaceae</taxon>
        <taxon>Emergomyces</taxon>
    </lineage>
</organism>
<dbReference type="VEuPathDB" id="FungiDB:EMCG_09695"/>
<keyword evidence="3" id="KW-1133">Transmembrane helix</keyword>
<feature type="compositionally biased region" description="Basic and acidic residues" evidence="2">
    <location>
        <begin position="496"/>
        <end position="506"/>
    </location>
</feature>
<evidence type="ECO:0000313" key="5">
    <source>
        <dbReference type="Proteomes" id="UP000034164"/>
    </source>
</evidence>
<dbReference type="OrthoDB" id="4186128at2759"/>